<proteinExistence type="predicted"/>
<dbReference type="Pfam" id="PF14014">
    <property type="entry name" value="DUF4230"/>
    <property type="match status" value="1"/>
</dbReference>
<protein>
    <recommendedName>
        <fullName evidence="6">DUF4230 domain-containing protein</fullName>
    </recommendedName>
</protein>
<reference evidence="2 5" key="1">
    <citation type="submission" date="2016-10" db="EMBL/GenBank/DDBJ databases">
        <authorList>
            <person name="de Groot N.N."/>
        </authorList>
    </citation>
    <scope>NUCLEOTIDE SEQUENCE [LARGE SCALE GENOMIC DNA]</scope>
    <source>
        <strain evidence="5">BP1-145</strain>
        <strain evidence="2">BP1-148</strain>
    </source>
</reference>
<accession>A0A1H0I0I7</accession>
<accession>A0A1G7W233</accession>
<dbReference type="OrthoDB" id="1080810at2"/>
<name>A0A1H0I0I7_9BACT</name>
<dbReference type="EMBL" id="FNCQ01000007">
    <property type="protein sequence ID" value="SDG65983.1"/>
    <property type="molecule type" value="Genomic_DNA"/>
</dbReference>
<dbReference type="AlphaFoldDB" id="A0A1H0I0I7"/>
<dbReference type="InterPro" id="IPR025324">
    <property type="entry name" value="DUF4230"/>
</dbReference>
<dbReference type="EMBL" id="FNIW01000012">
    <property type="protein sequence ID" value="SDO24859.1"/>
    <property type="molecule type" value="Genomic_DNA"/>
</dbReference>
<feature type="signal peptide" evidence="1">
    <location>
        <begin position="1"/>
        <end position="19"/>
    </location>
</feature>
<feature type="chain" id="PRO_5041083978" description="DUF4230 domain-containing protein" evidence="1">
    <location>
        <begin position="20"/>
        <end position="216"/>
    </location>
</feature>
<dbReference type="STRING" id="645274.SAMN04487901_10725"/>
<reference evidence="3 4" key="2">
    <citation type="submission" date="2016-10" db="EMBL/GenBank/DDBJ databases">
        <authorList>
            <person name="Varghese N."/>
            <person name="Submissions S."/>
        </authorList>
    </citation>
    <scope>NUCLEOTIDE SEQUENCE</scope>
    <source>
        <strain evidence="3">BP1-145</strain>
        <strain evidence="4">BP1-148</strain>
    </source>
</reference>
<gene>
    <name evidence="3" type="ORF">SAMN04487900_11296</name>
    <name evidence="2" type="ORF">SAMN04487901_10725</name>
</gene>
<organism evidence="3 5">
    <name type="scientific">Prevotella communis</name>
    <dbReference type="NCBI Taxonomy" id="2913614"/>
    <lineage>
        <taxon>Bacteria</taxon>
        <taxon>Pseudomonadati</taxon>
        <taxon>Bacteroidota</taxon>
        <taxon>Bacteroidia</taxon>
        <taxon>Bacteroidales</taxon>
        <taxon>Prevotellaceae</taxon>
        <taxon>Prevotella</taxon>
    </lineage>
</organism>
<evidence type="ECO:0008006" key="6">
    <source>
        <dbReference type="Google" id="ProtNLM"/>
    </source>
</evidence>
<evidence type="ECO:0000256" key="1">
    <source>
        <dbReference type="SAM" id="SignalP"/>
    </source>
</evidence>
<evidence type="ECO:0000313" key="4">
    <source>
        <dbReference type="Proteomes" id="UP000198779"/>
    </source>
</evidence>
<keyword evidence="1" id="KW-0732">Signal</keyword>
<evidence type="ECO:0000313" key="3">
    <source>
        <dbReference type="EMBL" id="SDO24859.1"/>
    </source>
</evidence>
<keyword evidence="4" id="KW-1185">Reference proteome</keyword>
<evidence type="ECO:0000313" key="2">
    <source>
        <dbReference type="EMBL" id="SDG65983.1"/>
    </source>
</evidence>
<sequence>MRKLIGLIFICLLPLLSMSCGRSEKSDTEEAYAFDSIPMLVAQIQRCSRLYTTEYRIHKLVACESNREISGFGISFGLNVFGDRKIIIPINATLKGYIDMNQVREHHIKRQGEKIIVTLPDPAVMLTSTEIDHDNIKEYVTGFRDDFTDQEMVRFEAQGRKAIISEIPELGIERTAREDAVRILVPIITQMGFREQDITIQFRSDYNPHDLIRRLE</sequence>
<dbReference type="Proteomes" id="UP000199134">
    <property type="component" value="Unassembled WGS sequence"/>
</dbReference>
<dbReference type="Proteomes" id="UP000198779">
    <property type="component" value="Unassembled WGS sequence"/>
</dbReference>
<dbReference type="PROSITE" id="PS51257">
    <property type="entry name" value="PROKAR_LIPOPROTEIN"/>
    <property type="match status" value="1"/>
</dbReference>
<evidence type="ECO:0000313" key="5">
    <source>
        <dbReference type="Proteomes" id="UP000199134"/>
    </source>
</evidence>